<proteinExistence type="inferred from homology"/>
<evidence type="ECO:0000256" key="2">
    <source>
        <dbReference type="ARBA" id="ARBA00001997"/>
    </source>
</evidence>
<dbReference type="NCBIfam" id="TIGR01221">
    <property type="entry name" value="rmlC"/>
    <property type="match status" value="1"/>
</dbReference>
<evidence type="ECO:0000256" key="1">
    <source>
        <dbReference type="ARBA" id="ARBA00001298"/>
    </source>
</evidence>
<sequence>MHIHTTSLPGILVIEPEVFSDDRGHFFESFNLRHFRETTGVQDEFVQDNQSRSRHGVVRGLHYQVGRPQGKLLRVVGGEVFDVAVDLRRGSDTFGRWYGVVLSAYNRRQLWIPPGFAHGFAVTSGAAEVVYKTTDYRVPDCERSLRWNDPALDIAWPLSGAPVISDKDREATLLADAELYS</sequence>
<reference evidence="6 7" key="1">
    <citation type="submission" date="2017-05" db="EMBL/GenBank/DDBJ databases">
        <authorList>
            <person name="Varghese N."/>
            <person name="Submissions S."/>
        </authorList>
    </citation>
    <scope>NUCLEOTIDE SEQUENCE [LARGE SCALE GENOMIC DNA]</scope>
    <source>
        <strain evidence="6 7">DSM 26001</strain>
    </source>
</reference>
<dbReference type="CDD" id="cd00438">
    <property type="entry name" value="cupin_RmlC"/>
    <property type="match status" value="1"/>
</dbReference>
<evidence type="ECO:0000313" key="7">
    <source>
        <dbReference type="Proteomes" id="UP001158049"/>
    </source>
</evidence>
<dbReference type="InterPro" id="IPR011051">
    <property type="entry name" value="RmlC_Cupin_sf"/>
</dbReference>
<dbReference type="PANTHER" id="PTHR21047">
    <property type="entry name" value="DTDP-6-DEOXY-D-GLUCOSE-3,5 EPIMERASE"/>
    <property type="match status" value="1"/>
</dbReference>
<keyword evidence="5" id="KW-0413">Isomerase</keyword>
<evidence type="ECO:0000256" key="5">
    <source>
        <dbReference type="RuleBase" id="RU364069"/>
    </source>
</evidence>
<accession>A0ABY1PWW1</accession>
<name>A0ABY1PWW1_9BURK</name>
<keyword evidence="7" id="KW-1185">Reference proteome</keyword>
<dbReference type="SUPFAM" id="SSF51182">
    <property type="entry name" value="RmlC-like cupins"/>
    <property type="match status" value="1"/>
</dbReference>
<dbReference type="EMBL" id="FXUL01000003">
    <property type="protein sequence ID" value="SMP51378.1"/>
    <property type="molecule type" value="Genomic_DNA"/>
</dbReference>
<organism evidence="6 7">
    <name type="scientific">Noviherbaspirillum suwonense</name>
    <dbReference type="NCBI Taxonomy" id="1224511"/>
    <lineage>
        <taxon>Bacteria</taxon>
        <taxon>Pseudomonadati</taxon>
        <taxon>Pseudomonadota</taxon>
        <taxon>Betaproteobacteria</taxon>
        <taxon>Burkholderiales</taxon>
        <taxon>Oxalobacteraceae</taxon>
        <taxon>Noviherbaspirillum</taxon>
    </lineage>
</organism>
<dbReference type="Gene3D" id="2.60.120.10">
    <property type="entry name" value="Jelly Rolls"/>
    <property type="match status" value="1"/>
</dbReference>
<dbReference type="EC" id="5.1.3.13" evidence="3 5"/>
<dbReference type="PANTHER" id="PTHR21047:SF2">
    <property type="entry name" value="THYMIDINE DIPHOSPHO-4-KETO-RHAMNOSE 3,5-EPIMERASE"/>
    <property type="match status" value="1"/>
</dbReference>
<gene>
    <name evidence="6" type="ORF">SAMN06295970_10313</name>
</gene>
<comment type="similarity">
    <text evidence="5">Belongs to the dTDP-4-dehydrorhamnose 3,5-epimerase family.</text>
</comment>
<comment type="function">
    <text evidence="2 5">Catalyzes the epimerization of the C3' and C5'positions of dTDP-6-deoxy-D-xylo-4-hexulose, forming dTDP-6-deoxy-L-lyxo-4-hexulose.</text>
</comment>
<dbReference type="Pfam" id="PF00908">
    <property type="entry name" value="dTDP_sugar_isom"/>
    <property type="match status" value="1"/>
</dbReference>
<dbReference type="RefSeq" id="WP_283441291.1">
    <property type="nucleotide sequence ID" value="NZ_FXUL01000003.1"/>
</dbReference>
<comment type="pathway">
    <text evidence="5">Carbohydrate biosynthesis; dTDP-L-rhamnose biosynthesis.</text>
</comment>
<evidence type="ECO:0000256" key="3">
    <source>
        <dbReference type="ARBA" id="ARBA00012098"/>
    </source>
</evidence>
<comment type="subunit">
    <text evidence="5">Homodimer.</text>
</comment>
<protein>
    <recommendedName>
        <fullName evidence="4 5">dTDP-4-dehydrorhamnose 3,5-epimerase</fullName>
        <ecNumber evidence="3 5">5.1.3.13</ecNumber>
    </recommendedName>
    <alternativeName>
        <fullName evidence="5">Thymidine diphospho-4-keto-rhamnose 3,5-epimerase</fullName>
    </alternativeName>
</protein>
<evidence type="ECO:0000313" key="6">
    <source>
        <dbReference type="EMBL" id="SMP51378.1"/>
    </source>
</evidence>
<dbReference type="InterPro" id="IPR014710">
    <property type="entry name" value="RmlC-like_jellyroll"/>
</dbReference>
<dbReference type="Proteomes" id="UP001158049">
    <property type="component" value="Unassembled WGS sequence"/>
</dbReference>
<evidence type="ECO:0000256" key="4">
    <source>
        <dbReference type="ARBA" id="ARBA00019595"/>
    </source>
</evidence>
<comment type="catalytic activity">
    <reaction evidence="1 5">
        <text>dTDP-4-dehydro-6-deoxy-alpha-D-glucose = dTDP-4-dehydro-beta-L-rhamnose</text>
        <dbReference type="Rhea" id="RHEA:16969"/>
        <dbReference type="ChEBI" id="CHEBI:57649"/>
        <dbReference type="ChEBI" id="CHEBI:62830"/>
        <dbReference type="EC" id="5.1.3.13"/>
    </reaction>
</comment>
<comment type="caution">
    <text evidence="6">The sequence shown here is derived from an EMBL/GenBank/DDBJ whole genome shotgun (WGS) entry which is preliminary data.</text>
</comment>
<dbReference type="InterPro" id="IPR000888">
    <property type="entry name" value="RmlC-like"/>
</dbReference>